<dbReference type="GO" id="GO:0008235">
    <property type="term" value="F:metalloexopeptidase activity"/>
    <property type="evidence" value="ECO:0007669"/>
    <property type="project" value="InterPro"/>
</dbReference>
<proteinExistence type="inferred from homology"/>
<evidence type="ECO:0000256" key="6">
    <source>
        <dbReference type="ARBA" id="ARBA00022801"/>
    </source>
</evidence>
<keyword evidence="4 9" id="KW-0479">Metal-binding</keyword>
<evidence type="ECO:0000256" key="9">
    <source>
        <dbReference type="RuleBase" id="RU361240"/>
    </source>
</evidence>
<dbReference type="GeneID" id="54783644"/>
<dbReference type="FunFam" id="3.40.630.10:FF:000042">
    <property type="entry name" value="Peptide hydrolase"/>
    <property type="match status" value="1"/>
</dbReference>
<dbReference type="EC" id="3.4.-.-" evidence="9"/>
<comment type="similarity">
    <text evidence="8">Belongs to the peptidase M28 family. M28E subfamily.</text>
</comment>
<dbReference type="RefSeq" id="XP_034010395.1">
    <property type="nucleotide sequence ID" value="XM_034157925.1"/>
</dbReference>
<evidence type="ECO:0000313" key="11">
    <source>
        <dbReference type="EMBL" id="KAA8898138.1"/>
    </source>
</evidence>
<dbReference type="CDD" id="cd03879">
    <property type="entry name" value="M28_AAP"/>
    <property type="match status" value="1"/>
</dbReference>
<dbReference type="GO" id="GO:0006508">
    <property type="term" value="P:proteolysis"/>
    <property type="evidence" value="ECO:0007669"/>
    <property type="project" value="UniProtKB-KW"/>
</dbReference>
<accession>A0A642UFU4</accession>
<evidence type="ECO:0000256" key="7">
    <source>
        <dbReference type="ARBA" id="ARBA00022833"/>
    </source>
</evidence>
<reference evidence="11 12" key="1">
    <citation type="submission" date="2019-07" db="EMBL/GenBank/DDBJ databases">
        <title>Genome assembly of two rare yeast pathogens: Diutina rugosa and Trichomonascus ciferrii.</title>
        <authorList>
            <person name="Mixao V."/>
            <person name="Saus E."/>
            <person name="Hansen A."/>
            <person name="Lass-Flor C."/>
            <person name="Gabaldon T."/>
        </authorList>
    </citation>
    <scope>NUCLEOTIDE SEQUENCE [LARGE SCALE GENOMIC DNA]</scope>
    <source>
        <strain evidence="11 12">CBS 613</strain>
    </source>
</reference>
<comment type="caution">
    <text evidence="11">The sequence shown here is derived from an EMBL/GenBank/DDBJ whole genome shotgun (WGS) entry which is preliminary data.</text>
</comment>
<evidence type="ECO:0000259" key="10">
    <source>
        <dbReference type="Pfam" id="PF04389"/>
    </source>
</evidence>
<feature type="domain" description="Peptidase M28" evidence="10">
    <location>
        <begin position="189"/>
        <end position="397"/>
    </location>
</feature>
<dbReference type="SUPFAM" id="SSF53187">
    <property type="entry name" value="Zn-dependent exopeptidases"/>
    <property type="match status" value="1"/>
</dbReference>
<organism evidence="11 12">
    <name type="scientific">Diutina rugosa</name>
    <name type="common">Yeast</name>
    <name type="synonym">Candida rugosa</name>
    <dbReference type="NCBI Taxonomy" id="5481"/>
    <lineage>
        <taxon>Eukaryota</taxon>
        <taxon>Fungi</taxon>
        <taxon>Dikarya</taxon>
        <taxon>Ascomycota</taxon>
        <taxon>Saccharomycotina</taxon>
        <taxon>Pichiomycetes</taxon>
        <taxon>Debaryomycetaceae</taxon>
        <taxon>Diutina</taxon>
    </lineage>
</organism>
<evidence type="ECO:0000313" key="12">
    <source>
        <dbReference type="Proteomes" id="UP000449547"/>
    </source>
</evidence>
<dbReference type="GO" id="GO:0004177">
    <property type="term" value="F:aminopeptidase activity"/>
    <property type="evidence" value="ECO:0007669"/>
    <property type="project" value="UniProtKB-KW"/>
</dbReference>
<protein>
    <recommendedName>
        <fullName evidence="9">Peptide hydrolase</fullName>
        <ecNumber evidence="9">3.4.-.-</ecNumber>
    </recommendedName>
</protein>
<dbReference type="PANTHER" id="PTHR12147">
    <property type="entry name" value="METALLOPEPTIDASE M28 FAMILY MEMBER"/>
    <property type="match status" value="1"/>
</dbReference>
<dbReference type="EMBL" id="SWFT01000149">
    <property type="protein sequence ID" value="KAA8898138.1"/>
    <property type="molecule type" value="Genomic_DNA"/>
</dbReference>
<dbReference type="OrthoDB" id="2214at2759"/>
<sequence>MLFSSVITLATVASALPAFIDLGAETVFVGDDANEARLLKLGPNDFKISTEVEKLHLKRNGQNFIDVTNQISIDEAIAQGLVGERSASFNLPKIWGKQINDIAPIPKYNYPKAANNKKRVKKVFTLIDMETVRKNLAELTSFRTRYYKSSEGKDSADWLFKKVEEITAPLGKNVHVSKVHHNGWGQYSIIASIVGKSDDKVVVGSHQDSANLIFPTLMAAPGADDDGSGTVTILEALRLLVHEIKVKNLELANTLEFHFYSAEEGGLLGSIDVFSRYAKNKETVLGMLQQDMTGYSQGMKDAGVPEHMGLITDYTNVQLNNFIKLLIETYNSIPYREDKCGYACSDHASALENGYPSSFVIESANEYTNKYIHSVMDTLDRLDFEHMREHVQLTIAYAIELATAKNLY</sequence>
<keyword evidence="3 9" id="KW-0645">Protease</keyword>
<dbReference type="InterPro" id="IPR045175">
    <property type="entry name" value="M28_fam"/>
</dbReference>
<dbReference type="OMA" id="GMLQQDM"/>
<feature type="signal peptide" evidence="9">
    <location>
        <begin position="1"/>
        <end position="17"/>
    </location>
</feature>
<keyword evidence="7 9" id="KW-0862">Zinc</keyword>
<keyword evidence="5 9" id="KW-0732">Signal</keyword>
<dbReference type="Gene3D" id="3.40.630.10">
    <property type="entry name" value="Zn peptidases"/>
    <property type="match status" value="1"/>
</dbReference>
<dbReference type="VEuPathDB" id="FungiDB:DIURU_004993"/>
<name>A0A642UFU4_DIURU</name>
<dbReference type="Pfam" id="PF04389">
    <property type="entry name" value="Peptidase_M28"/>
    <property type="match status" value="1"/>
</dbReference>
<dbReference type="GO" id="GO:0046872">
    <property type="term" value="F:metal ion binding"/>
    <property type="evidence" value="ECO:0007669"/>
    <property type="project" value="UniProtKB-KW"/>
</dbReference>
<dbReference type="PANTHER" id="PTHR12147:SF56">
    <property type="entry name" value="AMINOPEPTIDASE YDR415C-RELATED"/>
    <property type="match status" value="1"/>
</dbReference>
<evidence type="ECO:0000256" key="5">
    <source>
        <dbReference type="ARBA" id="ARBA00022729"/>
    </source>
</evidence>
<evidence type="ECO:0000256" key="1">
    <source>
        <dbReference type="ARBA" id="ARBA00001947"/>
    </source>
</evidence>
<evidence type="ECO:0000256" key="4">
    <source>
        <dbReference type="ARBA" id="ARBA00022723"/>
    </source>
</evidence>
<evidence type="ECO:0000256" key="8">
    <source>
        <dbReference type="ARBA" id="ARBA00043962"/>
    </source>
</evidence>
<comment type="cofactor">
    <cofactor evidence="1">
        <name>Zn(2+)</name>
        <dbReference type="ChEBI" id="CHEBI:29105"/>
    </cofactor>
</comment>
<dbReference type="Proteomes" id="UP000449547">
    <property type="component" value="Unassembled WGS sequence"/>
</dbReference>
<keyword evidence="6 9" id="KW-0378">Hydrolase</keyword>
<evidence type="ECO:0000256" key="3">
    <source>
        <dbReference type="ARBA" id="ARBA00022670"/>
    </source>
</evidence>
<keyword evidence="12" id="KW-1185">Reference proteome</keyword>
<dbReference type="AlphaFoldDB" id="A0A642UFU4"/>
<dbReference type="InterPro" id="IPR007484">
    <property type="entry name" value="Peptidase_M28"/>
</dbReference>
<gene>
    <name evidence="11" type="ORF">DIURU_004993</name>
</gene>
<evidence type="ECO:0000256" key="2">
    <source>
        <dbReference type="ARBA" id="ARBA00022438"/>
    </source>
</evidence>
<feature type="chain" id="PRO_5025090475" description="Peptide hydrolase" evidence="9">
    <location>
        <begin position="18"/>
        <end position="408"/>
    </location>
</feature>
<keyword evidence="2" id="KW-0031">Aminopeptidase</keyword>